<name>A0A8T7M8N1_9CHLR</name>
<proteinExistence type="predicted"/>
<evidence type="ECO:0000313" key="2">
    <source>
        <dbReference type="EMBL" id="WJW68246.1"/>
    </source>
</evidence>
<evidence type="ECO:0000313" key="1">
    <source>
        <dbReference type="EMBL" id="NWJ48312.1"/>
    </source>
</evidence>
<dbReference type="EMBL" id="JACATZ010000003">
    <property type="protein sequence ID" value="NWJ48312.1"/>
    <property type="molecule type" value="Genomic_DNA"/>
</dbReference>
<dbReference type="Proteomes" id="UP001431572">
    <property type="component" value="Chromosome 2"/>
</dbReference>
<dbReference type="EMBL" id="CP128400">
    <property type="protein sequence ID" value="WJW68246.1"/>
    <property type="molecule type" value="Genomic_DNA"/>
</dbReference>
<dbReference type="AlphaFoldDB" id="A0A8T7M8N1"/>
<gene>
    <name evidence="1" type="ORF">HXX08_20850</name>
    <name evidence="2" type="ORF">OZ401_003853</name>
</gene>
<dbReference type="Proteomes" id="UP000521676">
    <property type="component" value="Unassembled WGS sequence"/>
</dbReference>
<sequence>MKKWQYKVACYTYVDSSATWLSVFDKVEGQTIEELIAPLGEEGWELISVTAELAVPMDIPTPIPSYIPARNSGGGILDKIRGVAGDNSGGTQLMLSSSGGFDVKAYRAFFKRKKPGVF</sequence>
<keyword evidence="4" id="KW-1185">Reference proteome</keyword>
<reference evidence="2" key="2">
    <citation type="journal article" date="2024" name="Nature">
        <title>Anoxygenic phototroph of the Chloroflexota uses a type I reaction centre.</title>
        <authorList>
            <person name="Tsuji J.M."/>
            <person name="Shaw N.A."/>
            <person name="Nagashima S."/>
            <person name="Venkiteswaran J.J."/>
            <person name="Schiff S.L."/>
            <person name="Watanabe T."/>
            <person name="Fukui M."/>
            <person name="Hanada S."/>
            <person name="Tank M."/>
            <person name="Neufeld J.D."/>
        </authorList>
    </citation>
    <scope>NUCLEOTIDE SEQUENCE</scope>
    <source>
        <strain evidence="2">L227-S17</strain>
    </source>
</reference>
<organism evidence="1 3">
    <name type="scientific">Candidatus Chlorohelix allophototropha</name>
    <dbReference type="NCBI Taxonomy" id="3003348"/>
    <lineage>
        <taxon>Bacteria</taxon>
        <taxon>Bacillati</taxon>
        <taxon>Chloroflexota</taxon>
        <taxon>Chloroflexia</taxon>
        <taxon>Candidatus Chloroheliales</taxon>
        <taxon>Candidatus Chloroheliaceae</taxon>
        <taxon>Candidatus Chlorohelix</taxon>
    </lineage>
</organism>
<evidence type="ECO:0000313" key="4">
    <source>
        <dbReference type="Proteomes" id="UP001431572"/>
    </source>
</evidence>
<dbReference type="RefSeq" id="WP_341470150.1">
    <property type="nucleotide sequence ID" value="NZ_CP128400.1"/>
</dbReference>
<evidence type="ECO:0000313" key="3">
    <source>
        <dbReference type="Proteomes" id="UP000521676"/>
    </source>
</evidence>
<evidence type="ECO:0008006" key="5">
    <source>
        <dbReference type="Google" id="ProtNLM"/>
    </source>
</evidence>
<reference evidence="1 3" key="1">
    <citation type="submission" date="2020-06" db="EMBL/GenBank/DDBJ databases">
        <title>Anoxygenic phototrophic Chloroflexota member uses a Type I reaction center.</title>
        <authorList>
            <person name="Tsuji J.M."/>
            <person name="Shaw N.A."/>
            <person name="Nagashima S."/>
            <person name="Venkiteswaran J."/>
            <person name="Schiff S.L."/>
            <person name="Hanada S."/>
            <person name="Tank M."/>
            <person name="Neufeld J.D."/>
        </authorList>
    </citation>
    <scope>NUCLEOTIDE SEQUENCE [LARGE SCALE GENOMIC DNA]</scope>
    <source>
        <strain evidence="1">L227-S17</strain>
    </source>
</reference>
<protein>
    <recommendedName>
        <fullName evidence="5">DUF4177 domain-containing protein</fullName>
    </recommendedName>
</protein>
<accession>A0A8T7M8N1</accession>